<gene>
    <name evidence="3" type="ORF">MEQU1_002691</name>
</gene>
<dbReference type="EMBL" id="CP119904">
    <property type="protein sequence ID" value="WFD23994.1"/>
    <property type="molecule type" value="Genomic_DNA"/>
</dbReference>
<feature type="compositionally biased region" description="Polar residues" evidence="2">
    <location>
        <begin position="560"/>
        <end position="572"/>
    </location>
</feature>
<accession>A0AAF0IZH8</accession>
<reference evidence="3" key="1">
    <citation type="submission" date="2023-03" db="EMBL/GenBank/DDBJ databases">
        <title>Mating type loci evolution in Malassezia.</title>
        <authorList>
            <person name="Coelho M.A."/>
        </authorList>
    </citation>
    <scope>NUCLEOTIDE SEQUENCE</scope>
    <source>
        <strain evidence="3">CBS 12830</strain>
    </source>
</reference>
<evidence type="ECO:0000256" key="2">
    <source>
        <dbReference type="SAM" id="MobiDB-lite"/>
    </source>
</evidence>
<sequence length="838" mass="92479">MYHAFLREGMRLIAQTTRTLEQIIADCVPTPSWSDHMHKREVLQCVLLEAALRTEVPLPRLEQLCTVQTHVPQGVPWPLLAFRRAMIFRAFTAQLQGHRYVAAAQLVSDARLRPSQATYMLRQLLQTVRTSKSTPLACDPAQAPRAAVREACEQFATLAQQRGVLQERVFLGMLRELSRRYMHAHMARWARACAPVVQRTPTLSSQLAEIVHRVATRHGAPWEAAMLVMALPPSWRTSSMMHTLLLYLDEEPSWSASDALWNDVPGHTGAPLALLHTHLARLRAHAAQAKATPAWHEWRAIEQLDAVPPVLRARAALLVVQALCAAGRPSLAMRFAERRAPSVLEAHGTATLHAMLHSVLQAAKAHGRDERRTLLSHMYECVLRAAAQRRSLPETKDARALQVRERMPCMPTPPAVPSEAVVHALLAQVSRLVDTYGLRPDLSTLQLLVRTATQWNTVMDSRALWHMAGLAMPRVPGSQSPAHRALLSDLADALERRNERASARHARALSRQCVRRVRRPVSRAWEHAALKAPALRRSDDRFSCLRMSSFKVRLRVPPSSGATNALTSSSESPPADAKVEMPEPDVSMQSDTVTEAGASDDELADESLPLSTEANEDTKKGKKKTKRVAPPSGSISAVAATLTLEELDALPSAKRRKGLKTRGAPGPGRGWRKGLSKGQKPVYRLPGTNMSTADLPQHQSVHPTTPASFSKLAEAAPRRVRSSGSPAQVVPSVPSGPLRSSTIKVTQNSPDAIFRYPSIPGSKETPTLLPLAKVPNFIPAVTPVEKFHTEKRVRPWRSAQREILTLGGRVWRAPVWLSERRPEDEEQVNDTESATAAT</sequence>
<organism evidence="3 4">
    <name type="scientific">Malassezia equina</name>
    <dbReference type="NCBI Taxonomy" id="1381935"/>
    <lineage>
        <taxon>Eukaryota</taxon>
        <taxon>Fungi</taxon>
        <taxon>Dikarya</taxon>
        <taxon>Basidiomycota</taxon>
        <taxon>Ustilaginomycotina</taxon>
        <taxon>Malasseziomycetes</taxon>
        <taxon>Malasseziales</taxon>
        <taxon>Malasseziaceae</taxon>
        <taxon>Malassezia</taxon>
    </lineage>
</organism>
<feature type="region of interest" description="Disordered" evidence="2">
    <location>
        <begin position="818"/>
        <end position="838"/>
    </location>
</feature>
<dbReference type="AlphaFoldDB" id="A0AAF0IZH8"/>
<evidence type="ECO:0000313" key="4">
    <source>
        <dbReference type="Proteomes" id="UP001214415"/>
    </source>
</evidence>
<evidence type="ECO:0000313" key="3">
    <source>
        <dbReference type="EMBL" id="WFD23994.1"/>
    </source>
</evidence>
<feature type="region of interest" description="Disordered" evidence="2">
    <location>
        <begin position="556"/>
        <end position="743"/>
    </location>
</feature>
<protein>
    <submittedName>
        <fullName evidence="3">Uncharacterized protein</fullName>
    </submittedName>
</protein>
<feature type="compositionally biased region" description="Polar residues" evidence="2">
    <location>
        <begin position="688"/>
        <end position="708"/>
    </location>
</feature>
<keyword evidence="4" id="KW-1185">Reference proteome</keyword>
<name>A0AAF0IZH8_9BASI</name>
<feature type="coiled-coil region" evidence="1">
    <location>
        <begin position="484"/>
        <end position="511"/>
    </location>
</feature>
<dbReference type="Proteomes" id="UP001214415">
    <property type="component" value="Chromosome 5"/>
</dbReference>
<keyword evidence="1" id="KW-0175">Coiled coil</keyword>
<evidence type="ECO:0000256" key="1">
    <source>
        <dbReference type="SAM" id="Coils"/>
    </source>
</evidence>
<proteinExistence type="predicted"/>